<organism evidence="1 2">
    <name type="scientific">Camelus dromedarius</name>
    <name type="common">Dromedary</name>
    <name type="synonym">Arabian camel</name>
    <dbReference type="NCBI Taxonomy" id="9838"/>
    <lineage>
        <taxon>Eukaryota</taxon>
        <taxon>Metazoa</taxon>
        <taxon>Chordata</taxon>
        <taxon>Craniata</taxon>
        <taxon>Vertebrata</taxon>
        <taxon>Euteleostomi</taxon>
        <taxon>Mammalia</taxon>
        <taxon>Eutheria</taxon>
        <taxon>Laurasiatheria</taxon>
        <taxon>Artiodactyla</taxon>
        <taxon>Tylopoda</taxon>
        <taxon>Camelidae</taxon>
        <taxon>Camelus</taxon>
    </lineage>
</organism>
<reference evidence="1 2" key="1">
    <citation type="journal article" date="2019" name="Mol. Ecol. Resour.">
        <title>Improving Illumina assemblies with Hi-C and long reads: an example with the North African dromedary.</title>
        <authorList>
            <person name="Elbers J.P."/>
            <person name="Rogers M.F."/>
            <person name="Perelman P.L."/>
            <person name="Proskuryakova A.A."/>
            <person name="Serdyukova N.A."/>
            <person name="Johnson W.E."/>
            <person name="Horin P."/>
            <person name="Corander J."/>
            <person name="Murphy D."/>
            <person name="Burger P.A."/>
        </authorList>
    </citation>
    <scope>NUCLEOTIDE SEQUENCE [LARGE SCALE GENOMIC DNA]</scope>
    <source>
        <strain evidence="1">Drom800</strain>
        <tissue evidence="1">Blood</tissue>
    </source>
</reference>
<comment type="caution">
    <text evidence="1">The sequence shown here is derived from an EMBL/GenBank/DDBJ whole genome shotgun (WGS) entry which is preliminary data.</text>
</comment>
<sequence>MGPSPASPAGDSSGFHARPGSGSPCKACGMRPHPFSPAAADSWCPCKVLQFHPTLYHLQEQAQTVPAGLMEYDPSLILLQKQAQGAGLGSPFRAGEIKRQRFSLQALWNETQCWGLLQEHAQGLYAGLVELDLANGLPAVLLELVQFLGVLKVQALTSCGSPEGTVSGFPCRAGGWDIVLGLLEEQALGHFGAYSRGLPAGLVELDTAHGLPAGLSTGLVELAPGLGLLHVKAQVSLQGLWNVTGFLFPAAGFLPAGMVESDPVLGLLQKQAPGLPAGLLEHDPITCSASGIGTGSPCKDSVIGPSSGVTTGLMECDLALWFLQCRFCVSLQGWFNGTHSWVSCRRLMECDPSLGHLPEQIWTLPSGWRNWACSCISCRNRPWKVSRICPIPWSKAQGIPARLVEWDLVLCLLQAGSSPMGAGEGFPAELVEFIPVLGLLQLQTQCLPAGFVEYDLAVGILQEQAQCFHLVLALLQEEAGILPGKADGIGLGCLVTAELVNVTQLLFFCRSWLMFSCVRLGLPQEQVCSLTTGLVLCDPLCFLQMQSQCLTAGLVEWDEVLGFLEISLQAVGLTSVYHLQDLLCSPSKAGGFGPFLARLVELDPLQGLSAGLMEWDPVLGLLQELAQSLPAGLVKLDPFLSLLQEEALHLPGGMSPYKASGIGTLRDPLHEGLGPSYTAWECDSALSLLQ</sequence>
<gene>
    <name evidence="1" type="ORF">Cadr_000031174</name>
</gene>
<evidence type="ECO:0000313" key="2">
    <source>
        <dbReference type="Proteomes" id="UP000299084"/>
    </source>
</evidence>
<dbReference type="EMBL" id="JWIN03004724">
    <property type="protein sequence ID" value="KAB1251201.1"/>
    <property type="molecule type" value="Genomic_DNA"/>
</dbReference>
<keyword evidence="2" id="KW-1185">Reference proteome</keyword>
<name>A0A5N4BX53_CAMDR</name>
<protein>
    <submittedName>
        <fullName evidence="1">Uncharacterized protein</fullName>
    </submittedName>
</protein>
<proteinExistence type="predicted"/>
<dbReference type="AlphaFoldDB" id="A0A5N4BX53"/>
<accession>A0A5N4BX53</accession>
<dbReference type="Proteomes" id="UP000299084">
    <property type="component" value="Unassembled WGS sequence"/>
</dbReference>
<evidence type="ECO:0000313" key="1">
    <source>
        <dbReference type="EMBL" id="KAB1251201.1"/>
    </source>
</evidence>